<organism evidence="2 3">
    <name type="scientific">Kitasatospora nipponensis</name>
    <dbReference type="NCBI Taxonomy" id="258049"/>
    <lineage>
        <taxon>Bacteria</taxon>
        <taxon>Bacillati</taxon>
        <taxon>Actinomycetota</taxon>
        <taxon>Actinomycetes</taxon>
        <taxon>Kitasatosporales</taxon>
        <taxon>Streptomycetaceae</taxon>
        <taxon>Kitasatospora</taxon>
    </lineage>
</organism>
<keyword evidence="1" id="KW-0812">Transmembrane</keyword>
<accession>A0ABN1WRU7</accession>
<evidence type="ECO:0000313" key="2">
    <source>
        <dbReference type="EMBL" id="GAA1257507.1"/>
    </source>
</evidence>
<dbReference type="RefSeq" id="WP_425556174.1">
    <property type="nucleotide sequence ID" value="NZ_BAAALF010000124.1"/>
</dbReference>
<keyword evidence="1" id="KW-0472">Membrane</keyword>
<comment type="caution">
    <text evidence="2">The sequence shown here is derived from an EMBL/GenBank/DDBJ whole genome shotgun (WGS) entry which is preliminary data.</text>
</comment>
<dbReference type="InterPro" id="IPR047703">
    <property type="entry name" value="SCO2322-like"/>
</dbReference>
<dbReference type="Proteomes" id="UP001500037">
    <property type="component" value="Unassembled WGS sequence"/>
</dbReference>
<sequence>MIRAVPRRAAQAPAAAVVTAPLAPVALLIVPLVLLLLAAAPAHASAYRYWSFWHWSGGSWGYQQQGPATNLPADGSVDGWRFTLSPDGGRDTARPAAAGDFAALCAAVPARPGFKRVGLVLDFGGAGDAPSGEAAPAARTGCAQVRVEASSAEVLAAVAPPLRYDTNGMLCAIAGYPAAGCGEVVSGPGAGSGSDSAGSTAAGAAKAADGGPDLGLPLGAALVALLGVGALWQVRRRRPRP</sequence>
<feature type="transmembrane region" description="Helical" evidence="1">
    <location>
        <begin position="214"/>
        <end position="234"/>
    </location>
</feature>
<proteinExistence type="predicted"/>
<reference evidence="2 3" key="1">
    <citation type="journal article" date="2019" name="Int. J. Syst. Evol. Microbiol.">
        <title>The Global Catalogue of Microorganisms (GCM) 10K type strain sequencing project: providing services to taxonomists for standard genome sequencing and annotation.</title>
        <authorList>
            <consortium name="The Broad Institute Genomics Platform"/>
            <consortium name="The Broad Institute Genome Sequencing Center for Infectious Disease"/>
            <person name="Wu L."/>
            <person name="Ma J."/>
        </authorList>
    </citation>
    <scope>NUCLEOTIDE SEQUENCE [LARGE SCALE GENOMIC DNA]</scope>
    <source>
        <strain evidence="2 3">JCM 13004</strain>
    </source>
</reference>
<keyword evidence="3" id="KW-1185">Reference proteome</keyword>
<gene>
    <name evidence="2" type="ORF">GCM10009665_54840</name>
</gene>
<evidence type="ECO:0000256" key="1">
    <source>
        <dbReference type="SAM" id="Phobius"/>
    </source>
</evidence>
<evidence type="ECO:0000313" key="3">
    <source>
        <dbReference type="Proteomes" id="UP001500037"/>
    </source>
</evidence>
<dbReference type="NCBIfam" id="NF040672">
    <property type="entry name" value="SCO2322_fam"/>
    <property type="match status" value="1"/>
</dbReference>
<dbReference type="EMBL" id="BAAALF010000124">
    <property type="protein sequence ID" value="GAA1257507.1"/>
    <property type="molecule type" value="Genomic_DNA"/>
</dbReference>
<protein>
    <submittedName>
        <fullName evidence="2">SCO2322 family protein</fullName>
    </submittedName>
</protein>
<name>A0ABN1WRU7_9ACTN</name>
<keyword evidence="1" id="KW-1133">Transmembrane helix</keyword>